<gene>
    <name evidence="1" type="ORF">OYC64_002940</name>
</gene>
<reference evidence="1 2" key="2">
    <citation type="journal article" date="2024" name="G3 (Bethesda)">
        <title>The genome of the cryopelagic Antarctic bald notothen, Trematomus borchgrevinki.</title>
        <authorList>
            <person name="Rayamajhi N."/>
            <person name="Rivera-Colon A.G."/>
            <person name="Minhas B.F."/>
            <person name="Cheng C.C."/>
            <person name="Catchen J.M."/>
        </authorList>
    </citation>
    <scope>NUCLEOTIDE SEQUENCE [LARGE SCALE GENOMIC DNA]</scope>
    <source>
        <strain evidence="1">AGRC-2024</strain>
    </source>
</reference>
<keyword evidence="2" id="KW-1185">Reference proteome</keyword>
<comment type="caution">
    <text evidence="1">The sequence shown here is derived from an EMBL/GenBank/DDBJ whole genome shotgun (WGS) entry which is preliminary data.</text>
</comment>
<accession>A0ABD2H9T9</accession>
<protein>
    <submittedName>
        <fullName evidence="1">Uncharacterized protein</fullName>
    </submittedName>
</protein>
<feature type="non-terminal residue" evidence="1">
    <location>
        <position position="1"/>
    </location>
</feature>
<sequence>KDSEGSGV</sequence>
<name>A0ABD2H9T9_PAGBO</name>
<organism evidence="1 2">
    <name type="scientific">Pagothenia borchgrevinki</name>
    <name type="common">Bald rockcod</name>
    <name type="synonym">Trematomus borchgrevinki</name>
    <dbReference type="NCBI Taxonomy" id="8213"/>
    <lineage>
        <taxon>Eukaryota</taxon>
        <taxon>Metazoa</taxon>
        <taxon>Chordata</taxon>
        <taxon>Craniata</taxon>
        <taxon>Vertebrata</taxon>
        <taxon>Euteleostomi</taxon>
        <taxon>Actinopterygii</taxon>
        <taxon>Neopterygii</taxon>
        <taxon>Teleostei</taxon>
        <taxon>Neoteleostei</taxon>
        <taxon>Acanthomorphata</taxon>
        <taxon>Eupercaria</taxon>
        <taxon>Perciformes</taxon>
        <taxon>Notothenioidei</taxon>
        <taxon>Nototheniidae</taxon>
        <taxon>Pagothenia</taxon>
    </lineage>
</organism>
<dbReference type="EMBL" id="JBIYXZ010002071">
    <property type="protein sequence ID" value="KAL3063264.1"/>
    <property type="molecule type" value="Genomic_DNA"/>
</dbReference>
<dbReference type="Proteomes" id="UP001619887">
    <property type="component" value="Unassembled WGS sequence"/>
</dbReference>
<evidence type="ECO:0000313" key="1">
    <source>
        <dbReference type="EMBL" id="KAL3063264.1"/>
    </source>
</evidence>
<proteinExistence type="predicted"/>
<evidence type="ECO:0000313" key="2">
    <source>
        <dbReference type="Proteomes" id="UP001619887"/>
    </source>
</evidence>
<reference evidence="1 2" key="1">
    <citation type="journal article" date="2022" name="G3 (Bethesda)">
        <title>Evaluating Illumina-, Nanopore-, and PacBio-based genome assembly strategies with the bald notothen, Trematomus borchgrevinki.</title>
        <authorList>
            <person name="Rayamajhi N."/>
            <person name="Cheng C.C."/>
            <person name="Catchen J.M."/>
        </authorList>
    </citation>
    <scope>NUCLEOTIDE SEQUENCE [LARGE SCALE GENOMIC DNA]</scope>
    <source>
        <strain evidence="1">AGRC-2024</strain>
    </source>
</reference>